<dbReference type="InterPro" id="IPR000422">
    <property type="entry name" value="DHBP_synthase_RibB"/>
</dbReference>
<evidence type="ECO:0000256" key="16">
    <source>
        <dbReference type="ARBA" id="ARBA00023268"/>
    </source>
</evidence>
<dbReference type="GO" id="GO:0008270">
    <property type="term" value="F:zinc ion binding"/>
    <property type="evidence" value="ECO:0007669"/>
    <property type="project" value="UniProtKB-UniRule"/>
</dbReference>
<dbReference type="GO" id="GO:0000287">
    <property type="term" value="F:magnesium ion binding"/>
    <property type="evidence" value="ECO:0007669"/>
    <property type="project" value="UniProtKB-UniRule"/>
</dbReference>
<feature type="binding site" evidence="19">
    <location>
        <begin position="261"/>
        <end position="265"/>
    </location>
    <ligand>
        <name>GTP</name>
        <dbReference type="ChEBI" id="CHEBI:37565"/>
    </ligand>
</feature>
<feature type="binding site" evidence="19">
    <location>
        <position position="173"/>
    </location>
    <ligand>
        <name>D-ribulose 5-phosphate</name>
        <dbReference type="ChEBI" id="CHEBI:58121"/>
    </ligand>
</feature>
<dbReference type="GO" id="GO:0009231">
    <property type="term" value="P:riboflavin biosynthetic process"/>
    <property type="evidence" value="ECO:0007669"/>
    <property type="project" value="UniProtKB-UniRule"/>
</dbReference>
<evidence type="ECO:0000256" key="4">
    <source>
        <dbReference type="ARBA" id="ARBA00004853"/>
    </source>
</evidence>
<feature type="site" description="Essential for DHBP synthase activity" evidence="19">
    <location>
        <position position="135"/>
    </location>
</feature>
<keyword evidence="14 19" id="KW-0464">Manganese</keyword>
<feature type="active site" description="Nucleophile; for GTP cyclohydrolase activity" evidence="19">
    <location>
        <position position="340"/>
    </location>
</feature>
<evidence type="ECO:0000259" key="20">
    <source>
        <dbReference type="Pfam" id="PF00925"/>
    </source>
</evidence>
<dbReference type="GO" id="GO:0005829">
    <property type="term" value="C:cytosol"/>
    <property type="evidence" value="ECO:0007669"/>
    <property type="project" value="TreeGrafter"/>
</dbReference>
<evidence type="ECO:0000256" key="11">
    <source>
        <dbReference type="ARBA" id="ARBA00022833"/>
    </source>
</evidence>
<keyword evidence="16 19" id="KW-0511">Multifunctional enzyme</keyword>
<protein>
    <recommendedName>
        <fullName evidence="19">Riboflavin biosynthesis protein RibBA</fullName>
    </recommendedName>
    <domain>
        <recommendedName>
            <fullName evidence="19">3,4-dihydroxy-2-butanone 4-phosphate synthase</fullName>
            <shortName evidence="19">DHBP synthase</shortName>
            <ecNumber evidence="19">4.1.99.12</ecNumber>
        </recommendedName>
    </domain>
    <domain>
        <recommendedName>
            <fullName evidence="19">GTP cyclohydrolase-2</fullName>
            <ecNumber evidence="19">3.5.4.25</ecNumber>
        </recommendedName>
        <alternativeName>
            <fullName evidence="19">GTP cyclohydrolase II</fullName>
        </alternativeName>
    </domain>
</protein>
<name>A0A956NGH1_UNCEI</name>
<dbReference type="FunFam" id="3.90.870.10:FF:000001">
    <property type="entry name" value="Riboflavin biosynthesis protein RibBA"/>
    <property type="match status" value="1"/>
</dbReference>
<feature type="binding site" evidence="19">
    <location>
        <begin position="149"/>
        <end position="153"/>
    </location>
    <ligand>
        <name>D-ribulose 5-phosphate</name>
        <dbReference type="ChEBI" id="CHEBI:58121"/>
    </ligand>
</feature>
<dbReference type="Gene3D" id="3.40.50.10990">
    <property type="entry name" value="GTP cyclohydrolase II"/>
    <property type="match status" value="1"/>
</dbReference>
<evidence type="ECO:0000256" key="12">
    <source>
        <dbReference type="ARBA" id="ARBA00022842"/>
    </source>
</evidence>
<evidence type="ECO:0000256" key="18">
    <source>
        <dbReference type="ARBA" id="ARBA00049295"/>
    </source>
</evidence>
<comment type="function">
    <text evidence="17 19">Catalyzes the conversion of GTP to 2,5-diamino-6-ribosylamino-4(3H)-pyrimidinone 5'-phosphate (DARP), formate and pyrophosphate.</text>
</comment>
<dbReference type="HAMAP" id="MF_00180">
    <property type="entry name" value="RibB"/>
    <property type="match status" value="1"/>
</dbReference>
<keyword evidence="13 19" id="KW-0342">GTP-binding</keyword>
<feature type="region of interest" description="DHBP synthase" evidence="19">
    <location>
        <begin position="1"/>
        <end position="210"/>
    </location>
</feature>
<dbReference type="AlphaFoldDB" id="A0A956NGH1"/>
<feature type="binding site" evidence="19">
    <location>
        <position position="366"/>
    </location>
    <ligand>
        <name>GTP</name>
        <dbReference type="ChEBI" id="CHEBI:37565"/>
    </ligand>
</feature>
<evidence type="ECO:0000256" key="2">
    <source>
        <dbReference type="ARBA" id="ARBA00001936"/>
    </source>
</evidence>
<keyword evidence="10 19" id="KW-0378">Hydrolase</keyword>
<gene>
    <name evidence="19" type="primary">ribBA</name>
    <name evidence="21" type="ORF">KDA27_21405</name>
</gene>
<dbReference type="HAMAP" id="MF_01283">
    <property type="entry name" value="RibBA"/>
    <property type="match status" value="1"/>
</dbReference>
<feature type="active site" description="Proton acceptor; for GTP cyclohydrolase activity" evidence="19">
    <location>
        <position position="338"/>
    </location>
</feature>
<comment type="cofactor">
    <cofactor evidence="19">
        <name>Zn(2+)</name>
        <dbReference type="ChEBI" id="CHEBI:29105"/>
    </cofactor>
    <text evidence="19">Binds 1 zinc ion per subunit.</text>
</comment>
<dbReference type="SUPFAM" id="SSF55821">
    <property type="entry name" value="YrdC/RibB"/>
    <property type="match status" value="1"/>
</dbReference>
<comment type="catalytic activity">
    <reaction evidence="18 19">
        <text>GTP + 4 H2O = 2,5-diamino-6-hydroxy-4-(5-phosphoribosylamino)-pyrimidine + formate + 2 phosphate + 3 H(+)</text>
        <dbReference type="Rhea" id="RHEA:23704"/>
        <dbReference type="ChEBI" id="CHEBI:15377"/>
        <dbReference type="ChEBI" id="CHEBI:15378"/>
        <dbReference type="ChEBI" id="CHEBI:15740"/>
        <dbReference type="ChEBI" id="CHEBI:37565"/>
        <dbReference type="ChEBI" id="CHEBI:43474"/>
        <dbReference type="ChEBI" id="CHEBI:58614"/>
        <dbReference type="EC" id="3.5.4.25"/>
    </reaction>
</comment>
<reference evidence="21" key="1">
    <citation type="submission" date="2020-04" db="EMBL/GenBank/DDBJ databases">
        <authorList>
            <person name="Zhang T."/>
        </authorList>
    </citation>
    <scope>NUCLEOTIDE SEQUENCE</scope>
    <source>
        <strain evidence="21">HKST-UBA02</strain>
    </source>
</reference>
<dbReference type="PANTHER" id="PTHR21327:SF18">
    <property type="entry name" value="3,4-DIHYDROXY-2-BUTANONE 4-PHOSPHATE SYNTHASE"/>
    <property type="match status" value="1"/>
</dbReference>
<evidence type="ECO:0000256" key="9">
    <source>
        <dbReference type="ARBA" id="ARBA00022741"/>
    </source>
</evidence>
<keyword evidence="8 19" id="KW-0479">Metal-binding</keyword>
<dbReference type="InterPro" id="IPR036144">
    <property type="entry name" value="RibA-like_sf"/>
</dbReference>
<evidence type="ECO:0000256" key="5">
    <source>
        <dbReference type="ARBA" id="ARBA00004904"/>
    </source>
</evidence>
<dbReference type="InterPro" id="IPR000926">
    <property type="entry name" value="RibA"/>
</dbReference>
<feature type="binding site" evidence="19">
    <location>
        <position position="361"/>
    </location>
    <ligand>
        <name>GTP</name>
        <dbReference type="ChEBI" id="CHEBI:37565"/>
    </ligand>
</feature>
<comment type="cofactor">
    <cofactor evidence="19">
        <name>Mg(2+)</name>
        <dbReference type="ChEBI" id="CHEBI:18420"/>
    </cofactor>
    <cofactor evidence="19">
        <name>Mn(2+)</name>
        <dbReference type="ChEBI" id="CHEBI:29035"/>
    </cofactor>
    <text evidence="19">Binds 2 divalent metal cations per subunit. Magnesium or manganese.</text>
</comment>
<dbReference type="EMBL" id="JAGQHS010000165">
    <property type="protein sequence ID" value="MCA9758367.1"/>
    <property type="molecule type" value="Genomic_DNA"/>
</dbReference>
<comment type="catalytic activity">
    <reaction evidence="1 19">
        <text>D-ribulose 5-phosphate = (2S)-2-hydroxy-3-oxobutyl phosphate + formate + H(+)</text>
        <dbReference type="Rhea" id="RHEA:18457"/>
        <dbReference type="ChEBI" id="CHEBI:15378"/>
        <dbReference type="ChEBI" id="CHEBI:15740"/>
        <dbReference type="ChEBI" id="CHEBI:58121"/>
        <dbReference type="ChEBI" id="CHEBI:58830"/>
        <dbReference type="EC" id="4.1.99.12"/>
    </reaction>
</comment>
<feature type="binding site" evidence="19">
    <location>
        <position position="152"/>
    </location>
    <ligand>
        <name>Mg(2+)</name>
        <dbReference type="ChEBI" id="CHEBI:18420"/>
        <label>2</label>
    </ligand>
</feature>
<evidence type="ECO:0000256" key="7">
    <source>
        <dbReference type="ARBA" id="ARBA00022619"/>
    </source>
</evidence>
<evidence type="ECO:0000256" key="6">
    <source>
        <dbReference type="ARBA" id="ARBA00005520"/>
    </source>
</evidence>
<feature type="domain" description="GTP cyclohydrolase II" evidence="20">
    <location>
        <begin position="216"/>
        <end position="382"/>
    </location>
</feature>
<comment type="pathway">
    <text evidence="4 19">Cofactor biosynthesis; riboflavin biosynthesis; 5-amino-6-(D-ribitylamino)uracil from GTP: step 1/4.</text>
</comment>
<dbReference type="NCBIfam" id="TIGR00505">
    <property type="entry name" value="ribA"/>
    <property type="match status" value="1"/>
</dbReference>
<evidence type="ECO:0000256" key="19">
    <source>
        <dbReference type="HAMAP-Rule" id="MF_01283"/>
    </source>
</evidence>
<proteinExistence type="inferred from homology"/>
<feature type="binding site" evidence="19">
    <location>
        <position position="41"/>
    </location>
    <ligand>
        <name>D-ribulose 5-phosphate</name>
        <dbReference type="ChEBI" id="CHEBI:58121"/>
    </ligand>
</feature>
<dbReference type="InterPro" id="IPR016299">
    <property type="entry name" value="Riboflavin_synth_RibBA"/>
</dbReference>
<feature type="binding site" evidence="19">
    <location>
        <position position="37"/>
    </location>
    <ligand>
        <name>Mg(2+)</name>
        <dbReference type="ChEBI" id="CHEBI:18420"/>
        <label>2</label>
    </ligand>
</feature>
<dbReference type="GO" id="GO:0030145">
    <property type="term" value="F:manganese ion binding"/>
    <property type="evidence" value="ECO:0007669"/>
    <property type="project" value="UniProtKB-UniRule"/>
</dbReference>
<evidence type="ECO:0000256" key="15">
    <source>
        <dbReference type="ARBA" id="ARBA00023239"/>
    </source>
</evidence>
<comment type="cofactor">
    <cofactor evidence="2">
        <name>Mn(2+)</name>
        <dbReference type="ChEBI" id="CHEBI:29035"/>
    </cofactor>
</comment>
<feature type="binding site" evidence="19">
    <location>
        <begin position="36"/>
        <end position="37"/>
    </location>
    <ligand>
        <name>D-ribulose 5-phosphate</name>
        <dbReference type="ChEBI" id="CHEBI:58121"/>
    </ligand>
</feature>
<evidence type="ECO:0000256" key="13">
    <source>
        <dbReference type="ARBA" id="ARBA00023134"/>
    </source>
</evidence>
<feature type="binding site" evidence="19">
    <location>
        <position position="266"/>
    </location>
    <ligand>
        <name>Zn(2+)</name>
        <dbReference type="ChEBI" id="CHEBI:29105"/>
        <note>catalytic</note>
    </ligand>
</feature>
<keyword evidence="15 19" id="KW-0456">Lyase</keyword>
<dbReference type="Pfam" id="PF00925">
    <property type="entry name" value="GTP_cyclohydro2"/>
    <property type="match status" value="1"/>
</dbReference>
<dbReference type="CDD" id="cd00641">
    <property type="entry name" value="GTP_cyclohydro2"/>
    <property type="match status" value="1"/>
</dbReference>
<comment type="similarity">
    <text evidence="19">In the C-terminal section; belongs to the GTP cyclohydrolase II family.</text>
</comment>
<evidence type="ECO:0000256" key="8">
    <source>
        <dbReference type="ARBA" id="ARBA00022723"/>
    </source>
</evidence>
<feature type="site" description="Essential for DHBP synthase activity" evidence="19">
    <location>
        <position position="173"/>
    </location>
</feature>
<feature type="region of interest" description="GTP cyclohydrolase II" evidence="19">
    <location>
        <begin position="211"/>
        <end position="411"/>
    </location>
</feature>
<comment type="similarity">
    <text evidence="6 19">In the N-terminal section; belongs to the DHBP synthase family.</text>
</comment>
<evidence type="ECO:0000256" key="1">
    <source>
        <dbReference type="ARBA" id="ARBA00000141"/>
    </source>
</evidence>
<dbReference type="Gene3D" id="3.90.870.10">
    <property type="entry name" value="DHBP synthase"/>
    <property type="match status" value="1"/>
</dbReference>
<feature type="binding site" evidence="19">
    <location>
        <position position="326"/>
    </location>
    <ligand>
        <name>GTP</name>
        <dbReference type="ChEBI" id="CHEBI:37565"/>
    </ligand>
</feature>
<keyword evidence="7 19" id="KW-0686">Riboflavin biosynthesis</keyword>
<evidence type="ECO:0000256" key="17">
    <source>
        <dbReference type="ARBA" id="ARBA00043932"/>
    </source>
</evidence>
<comment type="function">
    <text evidence="3 19">Catalyzes the conversion of D-ribulose 5-phosphate to formate and 3,4-dihydroxy-2-butanone 4-phosphate.</text>
</comment>
<reference evidence="21" key="2">
    <citation type="journal article" date="2021" name="Microbiome">
        <title>Successional dynamics and alternative stable states in a saline activated sludge microbial community over 9 years.</title>
        <authorList>
            <person name="Wang Y."/>
            <person name="Ye J."/>
            <person name="Ju F."/>
            <person name="Liu L."/>
            <person name="Boyd J.A."/>
            <person name="Deng Y."/>
            <person name="Parks D.H."/>
            <person name="Jiang X."/>
            <person name="Yin X."/>
            <person name="Woodcroft B.J."/>
            <person name="Tyson G.W."/>
            <person name="Hugenholtz P."/>
            <person name="Polz M.F."/>
            <person name="Zhang T."/>
        </authorList>
    </citation>
    <scope>NUCLEOTIDE SEQUENCE</scope>
    <source>
        <strain evidence="21">HKST-UBA02</strain>
    </source>
</reference>
<comment type="pathway">
    <text evidence="5 19">Cofactor biosynthesis; riboflavin biosynthesis; 2-hydroxy-3-oxobutyl phosphate from D-ribulose 5-phosphate: step 1/1.</text>
</comment>
<dbReference type="Pfam" id="PF00926">
    <property type="entry name" value="DHBP_synthase"/>
    <property type="match status" value="1"/>
</dbReference>
<organism evidence="21 22">
    <name type="scientific">Eiseniibacteriota bacterium</name>
    <dbReference type="NCBI Taxonomy" id="2212470"/>
    <lineage>
        <taxon>Bacteria</taxon>
        <taxon>Candidatus Eiseniibacteriota</taxon>
    </lineage>
</organism>
<comment type="caution">
    <text evidence="21">The sequence shown here is derived from an EMBL/GenBank/DDBJ whole genome shotgun (WGS) entry which is preliminary data.</text>
</comment>
<evidence type="ECO:0000313" key="21">
    <source>
        <dbReference type="EMBL" id="MCA9758367.1"/>
    </source>
</evidence>
<dbReference type="InterPro" id="IPR017945">
    <property type="entry name" value="DHBP_synth_RibB-like_a/b_dom"/>
</dbReference>
<evidence type="ECO:0000256" key="14">
    <source>
        <dbReference type="ARBA" id="ARBA00023211"/>
    </source>
</evidence>
<feature type="binding site" evidence="19">
    <location>
        <position position="282"/>
    </location>
    <ligand>
        <name>GTP</name>
        <dbReference type="ChEBI" id="CHEBI:37565"/>
    </ligand>
</feature>
<dbReference type="PIRSF" id="PIRSF001259">
    <property type="entry name" value="RibA"/>
    <property type="match status" value="1"/>
</dbReference>
<dbReference type="GO" id="GO:0005525">
    <property type="term" value="F:GTP binding"/>
    <property type="evidence" value="ECO:0007669"/>
    <property type="project" value="UniProtKB-KW"/>
</dbReference>
<evidence type="ECO:0000256" key="10">
    <source>
        <dbReference type="ARBA" id="ARBA00022801"/>
    </source>
</evidence>
<feature type="binding site" evidence="19">
    <location>
        <position position="277"/>
    </location>
    <ligand>
        <name>Zn(2+)</name>
        <dbReference type="ChEBI" id="CHEBI:29105"/>
        <note>catalytic</note>
    </ligand>
</feature>
<dbReference type="NCBIfam" id="NF001591">
    <property type="entry name" value="PRK00393.1"/>
    <property type="match status" value="1"/>
</dbReference>
<accession>A0A956NGH1</accession>
<feature type="binding site" evidence="19">
    <location>
        <begin position="304"/>
        <end position="306"/>
    </location>
    <ligand>
        <name>GTP</name>
        <dbReference type="ChEBI" id="CHEBI:37565"/>
    </ligand>
</feature>
<dbReference type="Proteomes" id="UP000739538">
    <property type="component" value="Unassembled WGS sequence"/>
</dbReference>
<dbReference type="EC" id="3.5.4.25" evidence="19"/>
<sequence>MSEERVRAEAQLASIETAIEQIRAGGLVIVVDDEDRENEGDLIMAAEMATPQSINFMATHGRGLVCVPMQEADLLRLDLQPMVHTNTARLQTNFTVSVDVLEGTTTGISASDRAKTIQALCEPSTRPEDLGRPGHVFPLMALRGGVLRRPGHTEATTDLARLAGFRPVGVLCEILAEDGSMARLPELIEFGRKFGLPVVSIQDLIRYRSSHEKLVERVVETKLPTDFGEFRLVLFRSLLDDDAHVALVLGDISTPEPVLVRVHSQCLTGDVLHSQRCDCGAQKERAMQLIQEAGRGVFLYMKQEGRGIGLLNKIKAYHLQDQGLDTVEANVKLGFQADLRDYGIGAQILADLGLKEIKLLTNNPKKRVGMTGFGLEVVERVPLEIPANVNNRRYLETKREKLGHLLDLLDS</sequence>
<dbReference type="NCBIfam" id="TIGR00506">
    <property type="entry name" value="ribB"/>
    <property type="match status" value="1"/>
</dbReference>
<dbReference type="FunFam" id="3.40.50.10990:FF:000001">
    <property type="entry name" value="Riboflavin biosynthesis protein RibBA"/>
    <property type="match status" value="1"/>
</dbReference>
<evidence type="ECO:0000313" key="22">
    <source>
        <dbReference type="Proteomes" id="UP000739538"/>
    </source>
</evidence>
<dbReference type="EC" id="4.1.99.12" evidence="19"/>
<dbReference type="GO" id="GO:0008686">
    <property type="term" value="F:3,4-dihydroxy-2-butanone-4-phosphate synthase activity"/>
    <property type="evidence" value="ECO:0007669"/>
    <property type="project" value="UniProtKB-UniRule"/>
</dbReference>
<evidence type="ECO:0000256" key="3">
    <source>
        <dbReference type="ARBA" id="ARBA00002284"/>
    </source>
</evidence>
<keyword evidence="11 19" id="KW-0862">Zinc</keyword>
<dbReference type="InterPro" id="IPR032677">
    <property type="entry name" value="GTP_cyclohydro_II"/>
</dbReference>
<dbReference type="NCBIfam" id="NF006803">
    <property type="entry name" value="PRK09311.1"/>
    <property type="match status" value="1"/>
</dbReference>
<dbReference type="SUPFAM" id="SSF142695">
    <property type="entry name" value="RibA-like"/>
    <property type="match status" value="1"/>
</dbReference>
<feature type="binding site" evidence="19">
    <location>
        <position position="279"/>
    </location>
    <ligand>
        <name>Zn(2+)</name>
        <dbReference type="ChEBI" id="CHEBI:29105"/>
        <note>catalytic</note>
    </ligand>
</feature>
<keyword evidence="12 19" id="KW-0460">Magnesium</keyword>
<keyword evidence="9 19" id="KW-0547">Nucleotide-binding</keyword>
<dbReference type="HAMAP" id="MF_00179">
    <property type="entry name" value="RibA"/>
    <property type="match status" value="1"/>
</dbReference>
<dbReference type="PANTHER" id="PTHR21327">
    <property type="entry name" value="GTP CYCLOHYDROLASE II-RELATED"/>
    <property type="match status" value="1"/>
</dbReference>
<feature type="binding site" evidence="19">
    <location>
        <position position="37"/>
    </location>
    <ligand>
        <name>Mg(2+)</name>
        <dbReference type="ChEBI" id="CHEBI:18420"/>
        <label>1</label>
    </ligand>
</feature>
<dbReference type="GO" id="GO:0003935">
    <property type="term" value="F:GTP cyclohydrolase II activity"/>
    <property type="evidence" value="ECO:0007669"/>
    <property type="project" value="UniProtKB-UniRule"/>
</dbReference>